<reference evidence="2" key="1">
    <citation type="journal article" date="2012" name="J. Bacteriol.">
        <title>Genome Sequence of Streptomyces auratus Strain AGR0001, a Phoslactomycin-Producing Actinomycete.</title>
        <authorList>
            <person name="Han X."/>
            <person name="Li M."/>
            <person name="Ding Z."/>
            <person name="Zhao J."/>
            <person name="Ji K."/>
            <person name="Wen M."/>
            <person name="Lu T."/>
        </authorList>
    </citation>
    <scope>NUCLEOTIDE SEQUENCE [LARGE SCALE GENOMIC DNA]</scope>
    <source>
        <strain evidence="2">AGR0001</strain>
    </source>
</reference>
<dbReference type="HOGENOM" id="CLU_2275756_0_0_11"/>
<protein>
    <submittedName>
        <fullName evidence="2">Uncharacterized protein</fullName>
    </submittedName>
</protein>
<dbReference type="EMBL" id="AJGV01000098">
    <property type="protein sequence ID" value="EJJ05894.1"/>
    <property type="molecule type" value="Genomic_DNA"/>
</dbReference>
<comment type="caution">
    <text evidence="2">The sequence shown here is derived from an EMBL/GenBank/DDBJ whole genome shotgun (WGS) entry which is preliminary data.</text>
</comment>
<feature type="region of interest" description="Disordered" evidence="1">
    <location>
        <begin position="1"/>
        <end position="102"/>
    </location>
</feature>
<dbReference type="PATRIC" id="fig|1160718.3.peg.3421"/>
<organism evidence="2">
    <name type="scientific">Streptomyces auratus AGR0001</name>
    <dbReference type="NCBI Taxonomy" id="1160718"/>
    <lineage>
        <taxon>Bacteria</taxon>
        <taxon>Bacillati</taxon>
        <taxon>Actinomycetota</taxon>
        <taxon>Actinomycetes</taxon>
        <taxon>Kitasatosporales</taxon>
        <taxon>Streptomycetaceae</taxon>
        <taxon>Streptomyces</taxon>
    </lineage>
</organism>
<sequence>MPQEPREASMSAHQPFPTPEGPVEAAGREARETPTMNELLAAGAAASAVSTPPDAAEEARRTAEPGAPEEQDVQEKQEEQKDREEETGAGTRPASTGGRDAA</sequence>
<feature type="compositionally biased region" description="Basic and acidic residues" evidence="1">
    <location>
        <begin position="73"/>
        <end position="86"/>
    </location>
</feature>
<dbReference type="AlphaFoldDB" id="J1RNA2"/>
<evidence type="ECO:0000256" key="1">
    <source>
        <dbReference type="SAM" id="MobiDB-lite"/>
    </source>
</evidence>
<dbReference type="eggNOG" id="ENOG5030HHQ">
    <property type="taxonomic scope" value="Bacteria"/>
</dbReference>
<gene>
    <name evidence="2" type="ORF">SU9_16907</name>
</gene>
<proteinExistence type="predicted"/>
<name>J1RNA2_9ACTN</name>
<accession>J1RNA2</accession>
<evidence type="ECO:0000313" key="2">
    <source>
        <dbReference type="EMBL" id="EJJ05894.1"/>
    </source>
</evidence>